<accession>A0A658KE76</accession>
<name>A0A658KE76_PSEA0</name>
<reference evidence="1 2" key="1">
    <citation type="submission" date="2018-08" db="EMBL/GenBank/DDBJ databases">
        <title>Recombination of ecologically and evolutionarily significant loci maintains genetic cohesion in the Pseudomonas syringae species complex.</title>
        <authorList>
            <person name="Dillon M."/>
            <person name="Thakur S."/>
            <person name="Almeida R.N.D."/>
            <person name="Weir B.S."/>
            <person name="Guttman D.S."/>
        </authorList>
    </citation>
    <scope>NUCLEOTIDE SEQUENCE [LARGE SCALE GENOMIC DNA]</scope>
    <source>
        <strain evidence="1 2">ICMP 7847</strain>
    </source>
</reference>
<dbReference type="EMBL" id="RBSP01000195">
    <property type="protein sequence ID" value="RMS52170.1"/>
    <property type="molecule type" value="Genomic_DNA"/>
</dbReference>
<evidence type="ECO:0000313" key="1">
    <source>
        <dbReference type="EMBL" id="RMS52170.1"/>
    </source>
</evidence>
<dbReference type="Proteomes" id="UP000270873">
    <property type="component" value="Unassembled WGS sequence"/>
</dbReference>
<proteinExistence type="predicted"/>
<organism evidence="1 2">
    <name type="scientific">Pseudomonas amygdali pv. photiniae</name>
    <dbReference type="NCBI Taxonomy" id="251724"/>
    <lineage>
        <taxon>Bacteria</taxon>
        <taxon>Pseudomonadati</taxon>
        <taxon>Pseudomonadota</taxon>
        <taxon>Gammaproteobacteria</taxon>
        <taxon>Pseudomonadales</taxon>
        <taxon>Pseudomonadaceae</taxon>
        <taxon>Pseudomonas</taxon>
        <taxon>Pseudomonas amygdali</taxon>
    </lineage>
</organism>
<dbReference type="AlphaFoldDB" id="A0A658KE76"/>
<protein>
    <submittedName>
        <fullName evidence="1">Uncharacterized protein</fullName>
    </submittedName>
</protein>
<sequence>MIAVGQRQTIDIAGVVQRDTVLLTAEISAGDDAAVRVPGHFGTTTQYIRHPRLARLEIIIELKVLAVAGPVFDYAGLVVECFPAVLATEPQCIGVAGHQPVGVAEVAHGIAIAVVYTVQLAVAVVAIAHQCFNGFVVDDALDGTQAAGHFVVVQVYTLPASGADVGQNAVFAAHEMQEMAECVFDTFQRHRLVVVGHFTEVIEHVVQGLQQVMAAFGTHQIQLFLCVVDALVVVQCHERHAAALVVTEVQKAAFTAQALFPGQDPAIAQCAVDSQVAGIEARPFDGHQTGQAEVGLIDQQLAPSGGVDRVAVQATQHFFGQGGNAEAKNRVPQKDTAHEAQCARASSFQARLHTQFGDTGDGLGPARHDQQNVHGVAVHRRDFVIHRQVALGTSADEDVGRAGADFRAAGQFVAFARCGQAIDEDVAGPFGHLDDG</sequence>
<gene>
    <name evidence="1" type="ORF">ALP66_05726</name>
</gene>
<evidence type="ECO:0000313" key="2">
    <source>
        <dbReference type="Proteomes" id="UP000270873"/>
    </source>
</evidence>
<comment type="caution">
    <text evidence="1">The sequence shown here is derived from an EMBL/GenBank/DDBJ whole genome shotgun (WGS) entry which is preliminary data.</text>
</comment>